<dbReference type="InterPro" id="IPR017946">
    <property type="entry name" value="PLC-like_Pdiesterase_TIM-brl"/>
</dbReference>
<feature type="transmembrane region" description="Helical" evidence="1">
    <location>
        <begin position="324"/>
        <end position="344"/>
    </location>
</feature>
<proteinExistence type="predicted"/>
<evidence type="ECO:0000313" key="3">
    <source>
        <dbReference type="EMBL" id="MBU9720602.1"/>
    </source>
</evidence>
<protein>
    <submittedName>
        <fullName evidence="3">Glycerophosphoryl diester phosphodiesterase membrane domain-containing protein</fullName>
    </submittedName>
</protein>
<feature type="transmembrane region" description="Helical" evidence="1">
    <location>
        <begin position="20"/>
        <end position="42"/>
    </location>
</feature>
<dbReference type="SUPFAM" id="SSF51695">
    <property type="entry name" value="PLC-like phosphodiesterases"/>
    <property type="match status" value="1"/>
</dbReference>
<feature type="transmembrane region" description="Helical" evidence="1">
    <location>
        <begin position="261"/>
        <end position="286"/>
    </location>
</feature>
<keyword evidence="1" id="KW-1133">Transmembrane helix</keyword>
<dbReference type="Pfam" id="PF03009">
    <property type="entry name" value="GDPD"/>
    <property type="match status" value="1"/>
</dbReference>
<comment type="caution">
    <text evidence="3">The sequence shown here is derived from an EMBL/GenBank/DDBJ whole genome shotgun (WGS) entry which is preliminary data.</text>
</comment>
<feature type="transmembrane region" description="Helical" evidence="1">
    <location>
        <begin position="62"/>
        <end position="91"/>
    </location>
</feature>
<dbReference type="Gene3D" id="3.20.20.190">
    <property type="entry name" value="Phosphatidylinositol (PI) phosphodiesterase"/>
    <property type="match status" value="1"/>
</dbReference>
<dbReference type="EMBL" id="JAHQCR010000020">
    <property type="protein sequence ID" value="MBU9720602.1"/>
    <property type="molecule type" value="Genomic_DNA"/>
</dbReference>
<accession>A0ABS6JPX2</accession>
<gene>
    <name evidence="3" type="ORF">KS407_03975</name>
</gene>
<dbReference type="Proteomes" id="UP000790580">
    <property type="component" value="Unassembled WGS sequence"/>
</dbReference>
<dbReference type="InterPro" id="IPR030395">
    <property type="entry name" value="GP_PDE_dom"/>
</dbReference>
<organism evidence="3 4">
    <name type="scientific">Evansella alkalicola</name>
    <dbReference type="NCBI Taxonomy" id="745819"/>
    <lineage>
        <taxon>Bacteria</taxon>
        <taxon>Bacillati</taxon>
        <taxon>Bacillota</taxon>
        <taxon>Bacilli</taxon>
        <taxon>Bacillales</taxon>
        <taxon>Bacillaceae</taxon>
        <taxon>Evansella</taxon>
    </lineage>
</organism>
<keyword evidence="1" id="KW-0812">Transmembrane</keyword>
<keyword evidence="4" id="KW-1185">Reference proteome</keyword>
<evidence type="ECO:0000313" key="4">
    <source>
        <dbReference type="Proteomes" id="UP000790580"/>
    </source>
</evidence>
<name>A0ABS6JPX2_9BACI</name>
<evidence type="ECO:0000259" key="2">
    <source>
        <dbReference type="PROSITE" id="PS51704"/>
    </source>
</evidence>
<dbReference type="Pfam" id="PF10110">
    <property type="entry name" value="GPDPase_memb"/>
    <property type="match status" value="1"/>
</dbReference>
<feature type="transmembrane region" description="Helical" evidence="1">
    <location>
        <begin position="119"/>
        <end position="143"/>
    </location>
</feature>
<sequence length="595" mass="68771">MYRLLKNSLIDFKYSYKKYLSFTILYMLLTSIIFVPIISYLFNRVLKGVGTGSLLNAEVYQIGLTYSGILGMLAISFLAVLVLFIEFGVMISIAQKRFFNRDLYVAEAFVTTLSKTPKLLGFGLVYLVLILLLIIPFLDISSLPALLDINVPIILNTFYYEQAYLFVVLYVFFISIAIYFLIRWIFTLHYIFLENKTIWQAMKASLNLTKSNRLKIIVKVLLVNLLLYLFGMIFLSVVSLIPNITNNIFLGSMIEDYLITFSSYMMIIFTMLLIPINVIIITRLFFRYKKKQGDAIEDQLHTVGNKRLNHIESKITHFFNKRRFLLGALFLVYITGIVIINYSVNDNIVYLKWNVQVAAHRGDLMHAPENSISSIRSAIEKGVDAVEIDVMLTEDLEIILNHDEDLERVAGIQRRVADMTYDEIREVDIGKHFSEEFIGEGTPTLEEAILEVKDENVNLIIDIKVIDTSLNDIFAAKIIDLIEKYEIEDISYVQAFNYNILQEIRKINSDIKIGQILYLSAGDLSSLDVDFYTIRQTMLSERFIENAKSLDREVWVWTVNIERNIREVLKYDINGIITDYPERVQNVIGIDFTQE</sequence>
<dbReference type="RefSeq" id="WP_088075357.1">
    <property type="nucleotide sequence ID" value="NZ_JAHQCR010000020.1"/>
</dbReference>
<dbReference type="PANTHER" id="PTHR46211:SF8">
    <property type="entry name" value="PHOSPHODIESTERASE"/>
    <property type="match status" value="1"/>
</dbReference>
<reference evidence="3 4" key="1">
    <citation type="submission" date="2021-06" db="EMBL/GenBank/DDBJ databases">
        <title>Bacillus sp. RD4P76, an endophyte from a halophyte.</title>
        <authorList>
            <person name="Sun J.-Q."/>
        </authorList>
    </citation>
    <scope>NUCLEOTIDE SEQUENCE [LARGE SCALE GENOMIC DNA]</scope>
    <source>
        <strain evidence="3 4">JCM 17098</strain>
    </source>
</reference>
<dbReference type="PANTHER" id="PTHR46211">
    <property type="entry name" value="GLYCEROPHOSPHORYL DIESTER PHOSPHODIESTERASE"/>
    <property type="match status" value="1"/>
</dbReference>
<dbReference type="PROSITE" id="PS51704">
    <property type="entry name" value="GP_PDE"/>
    <property type="match status" value="1"/>
</dbReference>
<dbReference type="InterPro" id="IPR018476">
    <property type="entry name" value="GlyceroP-diester-Pdiesterase_M"/>
</dbReference>
<feature type="transmembrane region" description="Helical" evidence="1">
    <location>
        <begin position="216"/>
        <end position="241"/>
    </location>
</feature>
<feature type="transmembrane region" description="Helical" evidence="1">
    <location>
        <begin position="163"/>
        <end position="186"/>
    </location>
</feature>
<feature type="domain" description="GP-PDE" evidence="2">
    <location>
        <begin position="355"/>
        <end position="588"/>
    </location>
</feature>
<evidence type="ECO:0000256" key="1">
    <source>
        <dbReference type="SAM" id="Phobius"/>
    </source>
</evidence>
<keyword evidence="1" id="KW-0472">Membrane</keyword>